<dbReference type="PANTHER" id="PTHR30548">
    <property type="entry name" value="2-HYDROXYGLUTARYL-COA DEHYDRATASE, D-COMPONENT-RELATED"/>
    <property type="match status" value="1"/>
</dbReference>
<evidence type="ECO:0000256" key="1">
    <source>
        <dbReference type="ARBA" id="ARBA00001966"/>
    </source>
</evidence>
<gene>
    <name evidence="4" type="ORF">BD821_102121</name>
</gene>
<proteinExistence type="inferred from homology"/>
<dbReference type="Proteomes" id="UP000239863">
    <property type="component" value="Unassembled WGS sequence"/>
</dbReference>
<reference evidence="4 5" key="1">
    <citation type="submission" date="2018-02" db="EMBL/GenBank/DDBJ databases">
        <title>Genomic Encyclopedia of Archaeal and Bacterial Type Strains, Phase II (KMG-II): from individual species to whole genera.</title>
        <authorList>
            <person name="Goeker M."/>
        </authorList>
    </citation>
    <scope>NUCLEOTIDE SEQUENCE [LARGE SCALE GENOMIC DNA]</scope>
    <source>
        <strain evidence="4 5">DSM 15099</strain>
    </source>
</reference>
<keyword evidence="3" id="KW-0479">Metal-binding</keyword>
<keyword evidence="3" id="KW-0408">Iron</keyword>
<dbReference type="RefSeq" id="WP_029452448.1">
    <property type="nucleotide sequence ID" value="NZ_PTIS01000002.1"/>
</dbReference>
<dbReference type="Pfam" id="PF06050">
    <property type="entry name" value="HGD-D"/>
    <property type="match status" value="1"/>
</dbReference>
<evidence type="ECO:0000313" key="4">
    <source>
        <dbReference type="EMBL" id="PPK49207.1"/>
    </source>
</evidence>
<comment type="caution">
    <text evidence="4">The sequence shown here is derived from an EMBL/GenBank/DDBJ whole genome shotgun (WGS) entry which is preliminary data.</text>
</comment>
<comment type="similarity">
    <text evidence="2">Belongs to the FldB/FldC dehydratase alpha/beta subunit family.</text>
</comment>
<dbReference type="EMBL" id="PTIS01000002">
    <property type="protein sequence ID" value="PPK49207.1"/>
    <property type="molecule type" value="Genomic_DNA"/>
</dbReference>
<dbReference type="Gene3D" id="3.40.50.11890">
    <property type="match status" value="1"/>
</dbReference>
<dbReference type="AlphaFoldDB" id="A0A2S6G043"/>
<dbReference type="InterPro" id="IPR047678">
    <property type="entry name" value="YjiM-like"/>
</dbReference>
<sequence length="383" mass="43539">MEDYPKGFEEFSEARRNGFIKVKELKDEGKKIVGTFCTFTPVEIIFAAGAIPVSLCGMSDEPISDAEIDLPQNLCPLIKSSYGFAITKTCPYTYFADLIVGETTCDGKKKMYEYLGEIKNVHVMQLPQNLERKDSFNLWKNEILYLKEKLENDFDVIITKEDIKESIKARNKERLLLQEFYDLQKLCPPPISGYEIHKVLEGSSFNLDKHKQNISLKEMIEDIKHSYENGQRKISKNAKRILITGCPIGGVADKIIKSIEENNNAVVVCYENCSGVKEKSRLVDESIDPIDALTEKYINIGCSVMSPNNNRISLLNELIDEYKVEGVIEVVLQACHTYAVETKKIREFVTKDKEIPYMALETSYSSSDIGQVKTRISAFIEML</sequence>
<evidence type="ECO:0000256" key="2">
    <source>
        <dbReference type="ARBA" id="ARBA00005806"/>
    </source>
</evidence>
<dbReference type="OrthoDB" id="9810278at2"/>
<dbReference type="GO" id="GO:0016836">
    <property type="term" value="F:hydro-lyase activity"/>
    <property type="evidence" value="ECO:0007669"/>
    <property type="project" value="UniProtKB-ARBA"/>
</dbReference>
<dbReference type="Gene3D" id="3.40.50.11900">
    <property type="match status" value="1"/>
</dbReference>
<dbReference type="GeneID" id="75090586"/>
<dbReference type="NCBIfam" id="NF040772">
    <property type="entry name" value="double_cubane"/>
    <property type="match status" value="1"/>
</dbReference>
<accession>A0A2S6G043</accession>
<dbReference type="PANTHER" id="PTHR30548:SF6">
    <property type="entry name" value="DEHYDRATASE SUBUNIT YJIM-RELATED"/>
    <property type="match status" value="1"/>
</dbReference>
<dbReference type="Gene3D" id="1.20.1270.370">
    <property type="match status" value="1"/>
</dbReference>
<protein>
    <submittedName>
        <fullName evidence="4">Benzoyl-CoA reductase/2-hydroxyglutaryl-CoA dehydratase subunit BcrC/BadD/HgdB</fullName>
    </submittedName>
</protein>
<comment type="cofactor">
    <cofactor evidence="1">
        <name>[4Fe-4S] cluster</name>
        <dbReference type="ChEBI" id="CHEBI:49883"/>
    </cofactor>
</comment>
<organism evidence="4 5">
    <name type="scientific">Clostridium algidicarnis DSM 15099</name>
    <dbReference type="NCBI Taxonomy" id="1121295"/>
    <lineage>
        <taxon>Bacteria</taxon>
        <taxon>Bacillati</taxon>
        <taxon>Bacillota</taxon>
        <taxon>Clostridia</taxon>
        <taxon>Eubacteriales</taxon>
        <taxon>Clostridiaceae</taxon>
        <taxon>Clostridium</taxon>
    </lineage>
</organism>
<evidence type="ECO:0000256" key="3">
    <source>
        <dbReference type="ARBA" id="ARBA00023014"/>
    </source>
</evidence>
<dbReference type="GO" id="GO:0051536">
    <property type="term" value="F:iron-sulfur cluster binding"/>
    <property type="evidence" value="ECO:0007669"/>
    <property type="project" value="UniProtKB-KW"/>
</dbReference>
<name>A0A2S6G043_9CLOT</name>
<evidence type="ECO:0000313" key="5">
    <source>
        <dbReference type="Proteomes" id="UP000239863"/>
    </source>
</evidence>
<keyword evidence="3" id="KW-0411">Iron-sulfur</keyword>
<dbReference type="InterPro" id="IPR010327">
    <property type="entry name" value="FldB/FldC_alpha/beta"/>
</dbReference>
<dbReference type="STRING" id="37659.GCA_000703125_01717"/>